<evidence type="ECO:0000313" key="8">
    <source>
        <dbReference type="Proteomes" id="UP000886741"/>
    </source>
</evidence>
<keyword evidence="1 6" id="KW-0808">Transferase</keyword>
<comment type="caution">
    <text evidence="6">Lacks conserved residue(s) required for the propagation of feature annotation.</text>
</comment>
<keyword evidence="3 6" id="KW-0521">NADP</keyword>
<dbReference type="InterPro" id="IPR017438">
    <property type="entry name" value="ATP-NAD_kinase_N"/>
</dbReference>
<dbReference type="HAMAP" id="MF_00361">
    <property type="entry name" value="NAD_kinase"/>
    <property type="match status" value="1"/>
</dbReference>
<feature type="binding site" evidence="6">
    <location>
        <begin position="185"/>
        <end position="190"/>
    </location>
    <ligand>
        <name>NAD(+)</name>
        <dbReference type="ChEBI" id="CHEBI:57540"/>
    </ligand>
</feature>
<dbReference type="Pfam" id="PF01513">
    <property type="entry name" value="NAD_kinase"/>
    <property type="match status" value="1"/>
</dbReference>
<evidence type="ECO:0000256" key="5">
    <source>
        <dbReference type="ARBA" id="ARBA00047925"/>
    </source>
</evidence>
<dbReference type="InterPro" id="IPR002504">
    <property type="entry name" value="NADK"/>
</dbReference>
<dbReference type="GO" id="GO:0006741">
    <property type="term" value="P:NADP+ biosynthetic process"/>
    <property type="evidence" value="ECO:0007669"/>
    <property type="project" value="UniProtKB-UniRule"/>
</dbReference>
<dbReference type="GO" id="GO:0019674">
    <property type="term" value="P:NAD+ metabolic process"/>
    <property type="evidence" value="ECO:0007669"/>
    <property type="project" value="InterPro"/>
</dbReference>
<evidence type="ECO:0000313" key="7">
    <source>
        <dbReference type="EMBL" id="HIS65027.1"/>
    </source>
</evidence>
<dbReference type="InterPro" id="IPR016064">
    <property type="entry name" value="NAD/diacylglycerol_kinase_sf"/>
</dbReference>
<name>A0A9D1F9J5_9FIRM</name>
<feature type="binding site" evidence="6">
    <location>
        <begin position="144"/>
        <end position="145"/>
    </location>
    <ligand>
        <name>NAD(+)</name>
        <dbReference type="ChEBI" id="CHEBI:57540"/>
    </ligand>
</feature>
<comment type="cofactor">
    <cofactor evidence="6">
        <name>a divalent metal cation</name>
        <dbReference type="ChEBI" id="CHEBI:60240"/>
    </cofactor>
</comment>
<dbReference type="Gene3D" id="2.60.200.30">
    <property type="entry name" value="Probable inorganic polyphosphate/atp-NAD kinase, domain 2"/>
    <property type="match status" value="1"/>
</dbReference>
<feature type="binding site" evidence="6">
    <location>
        <position position="76"/>
    </location>
    <ligand>
        <name>NAD(+)</name>
        <dbReference type="ChEBI" id="CHEBI:57540"/>
    </ligand>
</feature>
<feature type="binding site" evidence="6">
    <location>
        <begin position="71"/>
        <end position="72"/>
    </location>
    <ligand>
        <name>NAD(+)</name>
        <dbReference type="ChEBI" id="CHEBI:57540"/>
    </ligand>
</feature>
<dbReference type="PANTHER" id="PTHR20275:SF0">
    <property type="entry name" value="NAD KINASE"/>
    <property type="match status" value="1"/>
</dbReference>
<dbReference type="Proteomes" id="UP000886741">
    <property type="component" value="Unassembled WGS sequence"/>
</dbReference>
<comment type="subcellular location">
    <subcellularLocation>
        <location evidence="6">Cytoplasm</location>
    </subcellularLocation>
</comment>
<evidence type="ECO:0000256" key="3">
    <source>
        <dbReference type="ARBA" id="ARBA00022857"/>
    </source>
</evidence>
<dbReference type="GO" id="GO:0051287">
    <property type="term" value="F:NAD binding"/>
    <property type="evidence" value="ECO:0007669"/>
    <property type="project" value="UniProtKB-ARBA"/>
</dbReference>
<feature type="active site" description="Proton acceptor" evidence="6">
    <location>
        <position position="71"/>
    </location>
</feature>
<evidence type="ECO:0000256" key="4">
    <source>
        <dbReference type="ARBA" id="ARBA00023027"/>
    </source>
</evidence>
<keyword evidence="6" id="KW-0547">Nucleotide-binding</keyword>
<dbReference type="AlphaFoldDB" id="A0A9D1F9J5"/>
<reference evidence="7" key="1">
    <citation type="submission" date="2020-10" db="EMBL/GenBank/DDBJ databases">
        <authorList>
            <person name="Gilroy R."/>
        </authorList>
    </citation>
    <scope>NUCLEOTIDE SEQUENCE</scope>
    <source>
        <strain evidence="7">ChiBcec16-1751</strain>
    </source>
</reference>
<dbReference type="Pfam" id="PF20143">
    <property type="entry name" value="NAD_kinase_C"/>
    <property type="match status" value="1"/>
</dbReference>
<dbReference type="GO" id="GO:0005737">
    <property type="term" value="C:cytoplasm"/>
    <property type="evidence" value="ECO:0007669"/>
    <property type="project" value="UniProtKB-SubCell"/>
</dbReference>
<dbReference type="SUPFAM" id="SSF111331">
    <property type="entry name" value="NAD kinase/diacylglycerol kinase-like"/>
    <property type="match status" value="1"/>
</dbReference>
<accession>A0A9D1F9J5</accession>
<dbReference type="GO" id="GO:0046872">
    <property type="term" value="F:metal ion binding"/>
    <property type="evidence" value="ECO:0007669"/>
    <property type="project" value="UniProtKB-UniRule"/>
</dbReference>
<dbReference type="PANTHER" id="PTHR20275">
    <property type="entry name" value="NAD KINASE"/>
    <property type="match status" value="1"/>
</dbReference>
<feature type="binding site" evidence="6">
    <location>
        <position position="155"/>
    </location>
    <ligand>
        <name>NAD(+)</name>
        <dbReference type="ChEBI" id="CHEBI:57540"/>
    </ligand>
</feature>
<keyword evidence="6" id="KW-0963">Cytoplasm</keyword>
<keyword evidence="4 6" id="KW-0520">NAD</keyword>
<comment type="caution">
    <text evidence="7">The sequence shown here is derived from an EMBL/GenBank/DDBJ whole genome shotgun (WGS) entry which is preliminary data.</text>
</comment>
<proteinExistence type="inferred from homology"/>
<evidence type="ECO:0000256" key="6">
    <source>
        <dbReference type="HAMAP-Rule" id="MF_00361"/>
    </source>
</evidence>
<organism evidence="7 8">
    <name type="scientific">Candidatus Avoscillospira avistercoris</name>
    <dbReference type="NCBI Taxonomy" id="2840707"/>
    <lineage>
        <taxon>Bacteria</taxon>
        <taxon>Bacillati</taxon>
        <taxon>Bacillota</taxon>
        <taxon>Clostridia</taxon>
        <taxon>Eubacteriales</taxon>
        <taxon>Oscillospiraceae</taxon>
        <taxon>Oscillospiraceae incertae sedis</taxon>
        <taxon>Candidatus Avoscillospira</taxon>
    </lineage>
</organism>
<protein>
    <recommendedName>
        <fullName evidence="6">NAD kinase</fullName>
        <ecNumber evidence="6">2.7.1.23</ecNumber>
    </recommendedName>
    <alternativeName>
        <fullName evidence="6">ATP-dependent NAD kinase</fullName>
    </alternativeName>
</protein>
<dbReference type="EC" id="2.7.1.23" evidence="6"/>
<dbReference type="GO" id="GO:0005524">
    <property type="term" value="F:ATP binding"/>
    <property type="evidence" value="ECO:0007669"/>
    <property type="project" value="UniProtKB-KW"/>
</dbReference>
<dbReference type="EMBL" id="DVJJ01000100">
    <property type="protein sequence ID" value="HIS65027.1"/>
    <property type="molecule type" value="Genomic_DNA"/>
</dbReference>
<reference evidence="7" key="2">
    <citation type="journal article" date="2021" name="PeerJ">
        <title>Extensive microbial diversity within the chicken gut microbiome revealed by metagenomics and culture.</title>
        <authorList>
            <person name="Gilroy R."/>
            <person name="Ravi A."/>
            <person name="Getino M."/>
            <person name="Pursley I."/>
            <person name="Horton D.L."/>
            <person name="Alikhan N.F."/>
            <person name="Baker D."/>
            <person name="Gharbi K."/>
            <person name="Hall N."/>
            <person name="Watson M."/>
            <person name="Adriaenssens E.M."/>
            <person name="Foster-Nyarko E."/>
            <person name="Jarju S."/>
            <person name="Secka A."/>
            <person name="Antonio M."/>
            <person name="Oren A."/>
            <person name="Chaudhuri R.R."/>
            <person name="La Ragione R."/>
            <person name="Hildebrand F."/>
            <person name="Pallen M.J."/>
        </authorList>
    </citation>
    <scope>NUCLEOTIDE SEQUENCE</scope>
    <source>
        <strain evidence="7">ChiBcec16-1751</strain>
    </source>
</reference>
<comment type="catalytic activity">
    <reaction evidence="5 6">
        <text>NAD(+) + ATP = ADP + NADP(+) + H(+)</text>
        <dbReference type="Rhea" id="RHEA:18629"/>
        <dbReference type="ChEBI" id="CHEBI:15378"/>
        <dbReference type="ChEBI" id="CHEBI:30616"/>
        <dbReference type="ChEBI" id="CHEBI:57540"/>
        <dbReference type="ChEBI" id="CHEBI:58349"/>
        <dbReference type="ChEBI" id="CHEBI:456216"/>
        <dbReference type="EC" id="2.7.1.23"/>
    </reaction>
</comment>
<dbReference type="InterPro" id="IPR017437">
    <property type="entry name" value="ATP-NAD_kinase_PpnK-typ_C"/>
</dbReference>
<keyword evidence="6" id="KW-0067">ATP-binding</keyword>
<evidence type="ECO:0000256" key="2">
    <source>
        <dbReference type="ARBA" id="ARBA00022777"/>
    </source>
</evidence>
<dbReference type="Gene3D" id="3.40.50.10330">
    <property type="entry name" value="Probable inorganic polyphosphate/atp-NAD kinase, domain 1"/>
    <property type="match status" value="1"/>
</dbReference>
<comment type="function">
    <text evidence="6">Involved in the regulation of the intracellular balance of NAD and NADP, and is a key enzyme in the biosynthesis of NADP. Catalyzes specifically the phosphorylation on 2'-hydroxyl of the adenosine moiety of NAD to yield NADP.</text>
</comment>
<keyword evidence="2 6" id="KW-0418">Kinase</keyword>
<sequence length="286" mass="31466">MKVVMTPNPYRDRNFKYADQAEQILRAAGVETRLCLPFGVDKNFELPANKTFSNLNEELKSADMLICFGGDGTILHSSKAATYHGIPVLGVNIGTMGFMAELEAGELNQLSRLASGQYSIEKRMMLSVEVQHEGQIIYTDTALNDIAITKGAVARVIQMEVLCDGVQAYSFAGDGVLICTPTGSTAYSMSAGGPLVEPTARNIIVTPICAHTVQARAFVTSKDREITVRIGKTGRKNAFLSTDGGRAIRLNLGDIVRVRRSRYETRLVRLKRTSFFEIINNKFFDK</sequence>
<feature type="binding site" evidence="6">
    <location>
        <position position="174"/>
    </location>
    <ligand>
        <name>NAD(+)</name>
        <dbReference type="ChEBI" id="CHEBI:57540"/>
    </ligand>
</feature>
<dbReference type="GO" id="GO:0003951">
    <property type="term" value="F:NAD+ kinase activity"/>
    <property type="evidence" value="ECO:0007669"/>
    <property type="project" value="UniProtKB-UniRule"/>
</dbReference>
<gene>
    <name evidence="6" type="primary">nadK</name>
    <name evidence="7" type="ORF">IAA83_06620</name>
</gene>
<evidence type="ECO:0000256" key="1">
    <source>
        <dbReference type="ARBA" id="ARBA00022679"/>
    </source>
</evidence>
<comment type="similarity">
    <text evidence="6">Belongs to the NAD kinase family.</text>
</comment>